<accession>A0A5B8VZK1</accession>
<organism evidence="1 2">
    <name type="scientific">Mucilaginibacter ginsenosidivorax</name>
    <dbReference type="NCBI Taxonomy" id="862126"/>
    <lineage>
        <taxon>Bacteria</taxon>
        <taxon>Pseudomonadati</taxon>
        <taxon>Bacteroidota</taxon>
        <taxon>Sphingobacteriia</taxon>
        <taxon>Sphingobacteriales</taxon>
        <taxon>Sphingobacteriaceae</taxon>
        <taxon>Mucilaginibacter</taxon>
    </lineage>
</organism>
<evidence type="ECO:0000313" key="1">
    <source>
        <dbReference type="EMBL" id="QEC76813.1"/>
    </source>
</evidence>
<name>A0A5B8VZK1_9SPHI</name>
<dbReference type="Gene3D" id="3.30.450.20">
    <property type="entry name" value="PAS domain"/>
    <property type="match status" value="1"/>
</dbReference>
<protein>
    <submittedName>
        <fullName evidence="1">Uncharacterized protein</fullName>
    </submittedName>
</protein>
<dbReference type="Proteomes" id="UP000321362">
    <property type="component" value="Chromosome"/>
</dbReference>
<dbReference type="AlphaFoldDB" id="A0A5B8VZK1"/>
<keyword evidence="2" id="KW-1185">Reference proteome</keyword>
<reference evidence="1 2" key="1">
    <citation type="journal article" date="2013" name="J. Microbiol.">
        <title>Mucilaginibacter ginsenosidivorax sp. nov., with ginsenoside converting activity isolated from sediment.</title>
        <authorList>
            <person name="Kim J.K."/>
            <person name="Choi T.E."/>
            <person name="Liu Q.M."/>
            <person name="Park H.Y."/>
            <person name="Yi T.H."/>
            <person name="Yoon M.H."/>
            <person name="Kim S.C."/>
            <person name="Im W.T."/>
        </authorList>
    </citation>
    <scope>NUCLEOTIDE SEQUENCE [LARGE SCALE GENOMIC DNA]</scope>
    <source>
        <strain evidence="1 2">KHI28</strain>
    </source>
</reference>
<evidence type="ECO:0000313" key="2">
    <source>
        <dbReference type="Proteomes" id="UP000321362"/>
    </source>
</evidence>
<dbReference type="KEGG" id="mgk:FSB76_12970"/>
<proteinExistence type="predicted"/>
<dbReference type="OrthoDB" id="6231665at2"/>
<gene>
    <name evidence="1" type="ORF">FSB76_12970</name>
</gene>
<sequence>MSFLNDPLFKALFFTDTPRIILKADAPNFTILTYNEAYMKATYTHYRNIVGWYLWEAFDPKHAGSDGDKFLLDTLTRAVVNNETIVTPPFHYNIPSANPDIIVESWWQLDIIPIAGKNKKPAFLLLTTNNITDKIIT</sequence>
<dbReference type="EMBL" id="CP042437">
    <property type="protein sequence ID" value="QEC76813.1"/>
    <property type="molecule type" value="Genomic_DNA"/>
</dbReference>
<dbReference type="RefSeq" id="WP_147053980.1">
    <property type="nucleotide sequence ID" value="NZ_CP042437.1"/>
</dbReference>